<accession>A0A0S1SJR9</accession>
<proteinExistence type="predicted"/>
<dbReference type="GO" id="GO:0016301">
    <property type="term" value="F:kinase activity"/>
    <property type="evidence" value="ECO:0007669"/>
    <property type="project" value="UniProtKB-KW"/>
</dbReference>
<dbReference type="SMART" id="SM00471">
    <property type="entry name" value="HDc"/>
    <property type="match status" value="1"/>
</dbReference>
<dbReference type="InterPro" id="IPR003607">
    <property type="entry name" value="HD/PDEase_dom"/>
</dbReference>
<dbReference type="PANTHER" id="PTHR21262:SF31">
    <property type="entry name" value="GTP PYROPHOSPHOKINASE"/>
    <property type="match status" value="1"/>
</dbReference>
<dbReference type="PANTHER" id="PTHR21262">
    <property type="entry name" value="GUANOSINE-3',5'-BIS DIPHOSPHATE 3'-PYROPHOSPHOHYDROLASE"/>
    <property type="match status" value="1"/>
</dbReference>
<dbReference type="SUPFAM" id="SSF109604">
    <property type="entry name" value="HD-domain/PDEase-like"/>
    <property type="match status" value="1"/>
</dbReference>
<dbReference type="EMBL" id="CP013065">
    <property type="protein sequence ID" value="ALM12795.1"/>
    <property type="molecule type" value="Genomic_DNA"/>
</dbReference>
<evidence type="ECO:0000313" key="2">
    <source>
        <dbReference type="EMBL" id="ALM12795.1"/>
    </source>
</evidence>
<protein>
    <submittedName>
        <fullName evidence="2">GTP pyrophosphokinase</fullName>
    </submittedName>
</protein>
<dbReference type="Gene3D" id="1.10.3210.10">
    <property type="entry name" value="Hypothetical protein af1432"/>
    <property type="match status" value="1"/>
</dbReference>
<name>A0A0S1SS79_9BACT</name>
<accession>A0A0S1SS79</accession>
<dbReference type="KEGG" id="prf:PeribacterA2_0092"/>
<dbReference type="AlphaFoldDB" id="A0A0S1SS79"/>
<accession>A0A0S1SHY6</accession>
<reference evidence="2 3" key="2">
    <citation type="journal article" date="2016" name="PeerJ">
        <title>Analysis of five complete genome sequences for members of the class Peribacteria in the recently recognized Peregrinibacteria bacterial phylum.</title>
        <authorList>
            <person name="Anantharaman K."/>
            <person name="Brown C.T."/>
            <person name="Burstein D."/>
            <person name="Castelle C.J."/>
            <person name="Probst A.J."/>
            <person name="Thomas B.C."/>
            <person name="Williams K.H."/>
            <person name="Banfield J.F."/>
        </authorList>
    </citation>
    <scope>NUCLEOTIDE SEQUENCE [LARGE SCALE GENOMIC DNA]</scope>
    <source>
        <strain evidence="2">RIFOXYD1_FULL_PER-ii_59_16</strain>
    </source>
</reference>
<organism evidence="2 3">
    <name type="scientific">Candidatus Peribacter riflensis</name>
    <dbReference type="NCBI Taxonomy" id="1735162"/>
    <lineage>
        <taxon>Bacteria</taxon>
        <taxon>Candidatus Peregrinibacteriota</taxon>
        <taxon>Candidatus Peribacteria</taxon>
        <taxon>Candidatus Peribacterales</taxon>
        <taxon>Candidatus Peribacteraceae</taxon>
        <taxon>Candidatus Peribacter</taxon>
    </lineage>
</organism>
<sequence length="189" mass="21086">MGRFLAFRDAIAFARRAHDGQKRADGRVFVSHPLAVLQFLLTAGTDLPHEAYVAGLLHDAAEDGQATIAGIRAAFGADVADAVEALTRAERPKRLSERAHEESYLARIVEVNGRLPYVLLIKMADRLHNLETSQYLAPARREALLSETATLYLPLFAREEARQTRHADAYRLLLTMLEESVARLMEEAH</sequence>
<dbReference type="Pfam" id="PF13328">
    <property type="entry name" value="HD_4"/>
    <property type="match status" value="1"/>
</dbReference>
<accession>A0A0S1SLE0</accession>
<accession>A0A0S1STX7</accession>
<reference evidence="3" key="1">
    <citation type="submission" date="2015-10" db="EMBL/GenBank/DDBJ databases">
        <title>Analysis of five complete genome sequences for members of the class Peribacteria in the recently recognized Peregrinibacteria bacterial phylum.</title>
        <authorList>
            <person name="Anantharaman K."/>
            <person name="Brown C.T."/>
            <person name="Burstein D."/>
            <person name="Castelle C.J."/>
            <person name="Probst A.J."/>
            <person name="Thomas B.C."/>
            <person name="Williams K.H."/>
            <person name="Banfield J.F."/>
        </authorList>
    </citation>
    <scope>NUCLEOTIDE SEQUENCE [LARGE SCALE GENOMIC DNA]</scope>
</reference>
<dbReference type="STRING" id="1735162.PeribacterB2_0092"/>
<keyword evidence="2" id="KW-0808">Transferase</keyword>
<keyword evidence="2" id="KW-0418">Kinase</keyword>
<evidence type="ECO:0000259" key="1">
    <source>
        <dbReference type="SMART" id="SM00471"/>
    </source>
</evidence>
<dbReference type="Proteomes" id="UP000069135">
    <property type="component" value="Chromosome"/>
</dbReference>
<gene>
    <name evidence="2" type="ORF">PeribacterD1_0092</name>
</gene>
<evidence type="ECO:0000313" key="3">
    <source>
        <dbReference type="Proteomes" id="UP000069135"/>
    </source>
</evidence>
<feature type="domain" description="HD/PDEase" evidence="1">
    <location>
        <begin position="25"/>
        <end position="139"/>
    </location>
</feature>